<dbReference type="AlphaFoldDB" id="A0A3K0WFW0"/>
<dbReference type="Proteomes" id="UP000272336">
    <property type="component" value="Unassembled WGS sequence"/>
</dbReference>
<feature type="chain" id="PRO_5018149363" evidence="1">
    <location>
        <begin position="26"/>
        <end position="267"/>
    </location>
</feature>
<sequence>MLDRRTFIKSSALITAAAASNSVFAELDKCNTIEENSINKGAKFYRNGKVAEYKGCSIICHTDKSSNLFKSMLNVQVKIQRDFGDCIVLLPPDSYHMTIIELVSGVQRTPWPYNTPTDIGMEEVREKIKLMLTNQQLAFDRPVRMKINLESKPSLPSEWDDNKQPAFIIPLIPASKSDKEILTKFRDRVAKITGVRKSNHDTYRFHTSFGYQIKPMTEKKYIQFTKEYYEWLNYLKTNSEPITFRNPALCYFNDMLQFDNVLDFKKS</sequence>
<evidence type="ECO:0000256" key="1">
    <source>
        <dbReference type="SAM" id="SignalP"/>
    </source>
</evidence>
<comment type="caution">
    <text evidence="3">The sequence shown here is derived from an EMBL/GenBank/DDBJ whole genome shotgun (WGS) entry which is preliminary data.</text>
</comment>
<evidence type="ECO:0000259" key="2">
    <source>
        <dbReference type="Pfam" id="PF08975"/>
    </source>
</evidence>
<gene>
    <name evidence="3" type="ORF">D9D43_26525</name>
</gene>
<evidence type="ECO:0000313" key="4">
    <source>
        <dbReference type="Proteomes" id="UP000272336"/>
    </source>
</evidence>
<organism evidence="3 4">
    <name type="scientific">Escherichia coli</name>
    <dbReference type="NCBI Taxonomy" id="562"/>
    <lineage>
        <taxon>Bacteria</taxon>
        <taxon>Pseudomonadati</taxon>
        <taxon>Pseudomonadota</taxon>
        <taxon>Gammaproteobacteria</taxon>
        <taxon>Enterobacterales</taxon>
        <taxon>Enterobacteriaceae</taxon>
        <taxon>Escherichia</taxon>
    </lineage>
</organism>
<keyword evidence="1" id="KW-0732">Signal</keyword>
<reference evidence="3 4" key="1">
    <citation type="submission" date="2018-10" db="EMBL/GenBank/DDBJ databases">
        <authorList>
            <consortium name="NARMS: The National Antimicrobial Resistance Monitoring System"/>
        </authorList>
    </citation>
    <scope>NUCLEOTIDE SEQUENCE [LARGE SCALE GENOMIC DNA]</scope>
    <source>
        <strain evidence="3 4">CVM N17EC0060</strain>
    </source>
</reference>
<protein>
    <submittedName>
        <fullName evidence="3">DUF1868 domain-containing protein</fullName>
    </submittedName>
</protein>
<proteinExistence type="predicted"/>
<dbReference type="InterPro" id="IPR009097">
    <property type="entry name" value="Cyclic_Pdiesterase"/>
</dbReference>
<dbReference type="PROSITE" id="PS51318">
    <property type="entry name" value="TAT"/>
    <property type="match status" value="1"/>
</dbReference>
<feature type="domain" description="DUF1868" evidence="2">
    <location>
        <begin position="43"/>
        <end position="148"/>
    </location>
</feature>
<accession>A0A3K0WFW0</accession>
<feature type="signal peptide" evidence="1">
    <location>
        <begin position="1"/>
        <end position="25"/>
    </location>
</feature>
<dbReference type="InterPro" id="IPR006311">
    <property type="entry name" value="TAT_signal"/>
</dbReference>
<dbReference type="Gene3D" id="3.90.1140.10">
    <property type="entry name" value="Cyclic phosphodiesterase"/>
    <property type="match status" value="1"/>
</dbReference>
<name>A0A3K0WFW0_ECOLX</name>
<evidence type="ECO:0000313" key="3">
    <source>
        <dbReference type="EMBL" id="MGE17045.1"/>
    </source>
</evidence>
<dbReference type="SUPFAM" id="SSF55144">
    <property type="entry name" value="LigT-like"/>
    <property type="match status" value="1"/>
</dbReference>
<dbReference type="Pfam" id="PF08975">
    <property type="entry name" value="2H-phosphodiest"/>
    <property type="match status" value="1"/>
</dbReference>
<dbReference type="EMBL" id="RNLZ01000102">
    <property type="protein sequence ID" value="MGE17045.1"/>
    <property type="molecule type" value="Genomic_DNA"/>
</dbReference>
<dbReference type="InterPro" id="IPR015069">
    <property type="entry name" value="2H-PEstase_DUF1868"/>
</dbReference>